<dbReference type="InterPro" id="IPR013785">
    <property type="entry name" value="Aldolase_TIM"/>
</dbReference>
<dbReference type="GO" id="GO:0004557">
    <property type="term" value="F:alpha-galactosidase activity"/>
    <property type="evidence" value="ECO:0007669"/>
    <property type="project" value="InterPro"/>
</dbReference>
<keyword evidence="4" id="KW-1185">Reference proteome</keyword>
<evidence type="ECO:0000256" key="1">
    <source>
        <dbReference type="ARBA" id="ARBA00022801"/>
    </source>
</evidence>
<dbReference type="Proteomes" id="UP000002432">
    <property type="component" value="Chromosome"/>
</dbReference>
<dbReference type="KEGG" id="aba:Acid345_0664"/>
<keyword evidence="2" id="KW-0326">Glycosidase</keyword>
<keyword evidence="1 3" id="KW-0378">Hydrolase</keyword>
<dbReference type="OrthoDB" id="9807519at2"/>
<name>Q1ITY1_KORVE</name>
<evidence type="ECO:0000256" key="2">
    <source>
        <dbReference type="ARBA" id="ARBA00023295"/>
    </source>
</evidence>
<dbReference type="InterPro" id="IPR017853">
    <property type="entry name" value="GH"/>
</dbReference>
<dbReference type="PANTHER" id="PTHR43053:SF3">
    <property type="entry name" value="ALPHA-GALACTOSIDASE C-RELATED"/>
    <property type="match status" value="1"/>
</dbReference>
<evidence type="ECO:0000313" key="3">
    <source>
        <dbReference type="EMBL" id="ABF39669.1"/>
    </source>
</evidence>
<dbReference type="HOGENOM" id="CLU_404246_0_0_0"/>
<sequence>MKLTSMHRCLPLRGNPRRKALFTALLMGVFAAGASGQTKIEGKQIAIEFDAQMHSRAVAFGETPFGDFSSSESVVVDGKTLSDFAQTSQRTEGVSDMLGAGKRLIIEGKSGDVFKTVTVSVYDDFPNAAVFDVSYKNAASSSIEISKWTNNAYSVTGSSLWSFEPGTYERRPAWVAPLKVGFHQKNYLGMNASDYGGGTPFADIWSRKAGLAIGDLELKPKQVSLPVAMPDAKHATLSIEFVNTQKLAPGESLTTFRTFAIVHHGDYFAALLTYKKLMQKLGQPASQRAADGGFRPMWCAWGYGRRFTVAQIEKTIPEAKRIGFEWVTVDDGWQTKYGDLTLDPKKFPRGDADMKALVDKIHAAGMKAQLWWSPMSAAPDSALLKDDPDLELKNKDGSPQKISWWNSLYLCPAYEPAVEVQRKFVQKIIGEWGFDGLKLDGQYMNAVPACYNPAHHHAKPEDSVEQLPLLFKAIYDEAQKEKPGALIEFCPCGTSYSFYTMPYYNMSVASDPSSSWQVRTKGKTIKALLGDGVPYFGDHVELSDNASDFASTVGVGGVVGSQFTLPAVASRHTQFDLVPARRKIFEKWVGLYKEKMLSEGTYEGTLYDIGFDRPEAHAIKKGSAMYYAFYAPTFSGKVELRGLEDRDYKVTDYENNKVLGPVHGPTAQLETSFSKHLMLEADPQ</sequence>
<dbReference type="InterPro" id="IPR002252">
    <property type="entry name" value="Glyco_hydro_36"/>
</dbReference>
<organism evidence="3 4">
    <name type="scientific">Koribacter versatilis (strain Ellin345)</name>
    <dbReference type="NCBI Taxonomy" id="204669"/>
    <lineage>
        <taxon>Bacteria</taxon>
        <taxon>Pseudomonadati</taxon>
        <taxon>Acidobacteriota</taxon>
        <taxon>Terriglobia</taxon>
        <taxon>Terriglobales</taxon>
        <taxon>Candidatus Korobacteraceae</taxon>
        <taxon>Candidatus Korobacter</taxon>
    </lineage>
</organism>
<reference evidence="3 4" key="1">
    <citation type="journal article" date="2009" name="Appl. Environ. Microbiol.">
        <title>Three genomes from the phylum Acidobacteria provide insight into the lifestyles of these microorganisms in soils.</title>
        <authorList>
            <person name="Ward N.L."/>
            <person name="Challacombe J.F."/>
            <person name="Janssen P.H."/>
            <person name="Henrissat B."/>
            <person name="Coutinho P.M."/>
            <person name="Wu M."/>
            <person name="Xie G."/>
            <person name="Haft D.H."/>
            <person name="Sait M."/>
            <person name="Badger J."/>
            <person name="Barabote R.D."/>
            <person name="Bradley B."/>
            <person name="Brettin T.S."/>
            <person name="Brinkac L.M."/>
            <person name="Bruce D."/>
            <person name="Creasy T."/>
            <person name="Daugherty S.C."/>
            <person name="Davidsen T.M."/>
            <person name="DeBoy R.T."/>
            <person name="Detter J.C."/>
            <person name="Dodson R.J."/>
            <person name="Durkin A.S."/>
            <person name="Ganapathy A."/>
            <person name="Gwinn-Giglio M."/>
            <person name="Han C.S."/>
            <person name="Khouri H."/>
            <person name="Kiss H."/>
            <person name="Kothari S.P."/>
            <person name="Madupu R."/>
            <person name="Nelson K.E."/>
            <person name="Nelson W.C."/>
            <person name="Paulsen I."/>
            <person name="Penn K."/>
            <person name="Ren Q."/>
            <person name="Rosovitz M.J."/>
            <person name="Selengut J.D."/>
            <person name="Shrivastava S."/>
            <person name="Sullivan S.A."/>
            <person name="Tapia R."/>
            <person name="Thompson L.S."/>
            <person name="Watkins K.L."/>
            <person name="Yang Q."/>
            <person name="Yu C."/>
            <person name="Zafar N."/>
            <person name="Zhou L."/>
            <person name="Kuske C.R."/>
        </authorList>
    </citation>
    <scope>NUCLEOTIDE SEQUENCE [LARGE SCALE GENOMIC DNA]</scope>
    <source>
        <strain evidence="3 4">Ellin345</strain>
    </source>
</reference>
<dbReference type="Pfam" id="PF02065">
    <property type="entry name" value="Melibiase"/>
    <property type="match status" value="1"/>
</dbReference>
<dbReference type="CAZy" id="GH36">
    <property type="family name" value="Glycoside Hydrolase Family 36"/>
</dbReference>
<proteinExistence type="predicted"/>
<dbReference type="EMBL" id="CP000360">
    <property type="protein sequence ID" value="ABF39669.1"/>
    <property type="molecule type" value="Genomic_DNA"/>
</dbReference>
<accession>Q1ITY1</accession>
<dbReference type="SUPFAM" id="SSF51445">
    <property type="entry name" value="(Trans)glycosidases"/>
    <property type="match status" value="1"/>
</dbReference>
<gene>
    <name evidence="3" type="ordered locus">Acid345_0664</name>
</gene>
<dbReference type="PANTHER" id="PTHR43053">
    <property type="entry name" value="GLYCOSIDASE FAMILY 31"/>
    <property type="match status" value="1"/>
</dbReference>
<dbReference type="STRING" id="204669.Acid345_0664"/>
<dbReference type="AlphaFoldDB" id="Q1ITY1"/>
<evidence type="ECO:0000313" key="4">
    <source>
        <dbReference type="Proteomes" id="UP000002432"/>
    </source>
</evidence>
<protein>
    <submittedName>
        <fullName evidence="3">Glycoside hydrolase, clan GH-D</fullName>
    </submittedName>
</protein>
<dbReference type="CDD" id="cd14791">
    <property type="entry name" value="GH36"/>
    <property type="match status" value="1"/>
</dbReference>
<dbReference type="EnsemblBacteria" id="ABF39669">
    <property type="protein sequence ID" value="ABF39669"/>
    <property type="gene ID" value="Acid345_0664"/>
</dbReference>
<dbReference type="Gene3D" id="3.20.20.70">
    <property type="entry name" value="Aldolase class I"/>
    <property type="match status" value="1"/>
</dbReference>
<dbReference type="GO" id="GO:0016052">
    <property type="term" value="P:carbohydrate catabolic process"/>
    <property type="evidence" value="ECO:0007669"/>
    <property type="project" value="InterPro"/>
</dbReference>
<dbReference type="InterPro" id="IPR050985">
    <property type="entry name" value="Alpha-glycosidase_related"/>
</dbReference>
<dbReference type="RefSeq" id="WP_011521471.1">
    <property type="nucleotide sequence ID" value="NC_008009.1"/>
</dbReference>
<dbReference type="eggNOG" id="COG3345">
    <property type="taxonomic scope" value="Bacteria"/>
</dbReference>